<dbReference type="VEuPathDB" id="FungiDB:CC77DRAFT_896462"/>
<gene>
    <name evidence="2" type="ORF">CC77DRAFT_896462</name>
</gene>
<dbReference type="InterPro" id="IPR010730">
    <property type="entry name" value="HET"/>
</dbReference>
<dbReference type="Proteomes" id="UP000077248">
    <property type="component" value="Unassembled WGS sequence"/>
</dbReference>
<dbReference type="KEGG" id="aalt:CC77DRAFT_896462"/>
<feature type="domain" description="Heterokaryon incompatibility" evidence="1">
    <location>
        <begin position="2"/>
        <end position="149"/>
    </location>
</feature>
<sequence>SYVTLSHCWGQTLQARLTTDLVDDYTLGIPWKHLTPTFQDAIVTSLKLGMYYIWIDALCIIQDDEEDWSREAVRMTGVYLNSYLNIFADASRDGAGGLFRRRNPIACQSFIVPHWKGHSQRCASIFYTDRWFRDIQSSPLSKRAWTVQEMFLAPRALHFATEVVHWECMELCTTESLPTLLNIIPESNIIIRKSALRYDLPEQDRAQVLYDAWYRLVIAYSGGTLTFTSDRIIAIAGLAGIFCRLLGLSEGDYLCGIWRPQLEHDLMWK</sequence>
<evidence type="ECO:0000259" key="1">
    <source>
        <dbReference type="Pfam" id="PF06985"/>
    </source>
</evidence>
<keyword evidence="3" id="KW-1185">Reference proteome</keyword>
<evidence type="ECO:0000313" key="2">
    <source>
        <dbReference type="EMBL" id="OAG15166.1"/>
    </source>
</evidence>
<dbReference type="GeneID" id="29119129"/>
<protein>
    <submittedName>
        <fullName evidence="2">HET-domain-containing protein</fullName>
    </submittedName>
</protein>
<feature type="non-terminal residue" evidence="2">
    <location>
        <position position="1"/>
    </location>
</feature>
<evidence type="ECO:0000313" key="3">
    <source>
        <dbReference type="Proteomes" id="UP000077248"/>
    </source>
</evidence>
<name>A0A177D6J2_ALTAL</name>
<dbReference type="PANTHER" id="PTHR33112">
    <property type="entry name" value="DOMAIN PROTEIN, PUTATIVE-RELATED"/>
    <property type="match status" value="1"/>
</dbReference>
<proteinExistence type="predicted"/>
<dbReference type="EMBL" id="KV441495">
    <property type="protein sequence ID" value="OAG15166.1"/>
    <property type="molecule type" value="Genomic_DNA"/>
</dbReference>
<dbReference type="Pfam" id="PF06985">
    <property type="entry name" value="HET"/>
    <property type="match status" value="1"/>
</dbReference>
<dbReference type="AlphaFoldDB" id="A0A177D6J2"/>
<reference evidence="2 3" key="1">
    <citation type="submission" date="2016-05" db="EMBL/GenBank/DDBJ databases">
        <title>Comparative analysis of secretome profiles of manganese(II)-oxidizing ascomycete fungi.</title>
        <authorList>
            <consortium name="DOE Joint Genome Institute"/>
            <person name="Zeiner C.A."/>
            <person name="Purvine S.O."/>
            <person name="Zink E.M."/>
            <person name="Wu S."/>
            <person name="Pasa-Tolic L."/>
            <person name="Chaput D.L."/>
            <person name="Haridas S."/>
            <person name="Grigoriev I.V."/>
            <person name="Santelli C.M."/>
            <person name="Hansel C.M."/>
        </authorList>
    </citation>
    <scope>NUCLEOTIDE SEQUENCE [LARGE SCALE GENOMIC DNA]</scope>
    <source>
        <strain evidence="2 3">SRC1lrK2f</strain>
    </source>
</reference>
<dbReference type="STRING" id="5599.A0A177D6J2"/>
<organism evidence="2 3">
    <name type="scientific">Alternaria alternata</name>
    <name type="common">Alternaria rot fungus</name>
    <name type="synonym">Torula alternata</name>
    <dbReference type="NCBI Taxonomy" id="5599"/>
    <lineage>
        <taxon>Eukaryota</taxon>
        <taxon>Fungi</taxon>
        <taxon>Dikarya</taxon>
        <taxon>Ascomycota</taxon>
        <taxon>Pezizomycotina</taxon>
        <taxon>Dothideomycetes</taxon>
        <taxon>Pleosporomycetidae</taxon>
        <taxon>Pleosporales</taxon>
        <taxon>Pleosporineae</taxon>
        <taxon>Pleosporaceae</taxon>
        <taxon>Alternaria</taxon>
        <taxon>Alternaria sect. Alternaria</taxon>
        <taxon>Alternaria alternata complex</taxon>
    </lineage>
</organism>
<feature type="non-terminal residue" evidence="2">
    <location>
        <position position="269"/>
    </location>
</feature>
<accession>A0A177D6J2</accession>
<dbReference type="PANTHER" id="PTHR33112:SF10">
    <property type="entry name" value="TOL"/>
    <property type="match status" value="1"/>
</dbReference>
<dbReference type="OMA" id="WLENTRM"/>
<dbReference type="RefSeq" id="XP_018380587.1">
    <property type="nucleotide sequence ID" value="XM_018533535.1"/>
</dbReference>